<proteinExistence type="predicted"/>
<dbReference type="AlphaFoldDB" id="A0A9D4RSZ9"/>
<evidence type="ECO:0000313" key="2">
    <source>
        <dbReference type="EMBL" id="KAH3880516.1"/>
    </source>
</evidence>
<organism evidence="2 3">
    <name type="scientific">Dreissena polymorpha</name>
    <name type="common">Zebra mussel</name>
    <name type="synonym">Mytilus polymorpha</name>
    <dbReference type="NCBI Taxonomy" id="45954"/>
    <lineage>
        <taxon>Eukaryota</taxon>
        <taxon>Metazoa</taxon>
        <taxon>Spiralia</taxon>
        <taxon>Lophotrochozoa</taxon>
        <taxon>Mollusca</taxon>
        <taxon>Bivalvia</taxon>
        <taxon>Autobranchia</taxon>
        <taxon>Heteroconchia</taxon>
        <taxon>Euheterodonta</taxon>
        <taxon>Imparidentia</taxon>
        <taxon>Neoheterodontei</taxon>
        <taxon>Myida</taxon>
        <taxon>Dreissenoidea</taxon>
        <taxon>Dreissenidae</taxon>
        <taxon>Dreissena</taxon>
    </lineage>
</organism>
<feature type="region of interest" description="Disordered" evidence="1">
    <location>
        <begin position="1"/>
        <end position="58"/>
    </location>
</feature>
<comment type="caution">
    <text evidence="2">The sequence shown here is derived from an EMBL/GenBank/DDBJ whole genome shotgun (WGS) entry which is preliminary data.</text>
</comment>
<name>A0A9D4RSZ9_DREPO</name>
<evidence type="ECO:0000256" key="1">
    <source>
        <dbReference type="SAM" id="MobiDB-lite"/>
    </source>
</evidence>
<reference evidence="2" key="2">
    <citation type="submission" date="2020-11" db="EMBL/GenBank/DDBJ databases">
        <authorList>
            <person name="McCartney M.A."/>
            <person name="Auch B."/>
            <person name="Kono T."/>
            <person name="Mallez S."/>
            <person name="Becker A."/>
            <person name="Gohl D.M."/>
            <person name="Silverstein K.A.T."/>
            <person name="Koren S."/>
            <person name="Bechman K.B."/>
            <person name="Herman A."/>
            <person name="Abrahante J.E."/>
            <person name="Garbe J."/>
        </authorList>
    </citation>
    <scope>NUCLEOTIDE SEQUENCE</scope>
    <source>
        <strain evidence="2">Duluth1</strain>
        <tissue evidence="2">Whole animal</tissue>
    </source>
</reference>
<dbReference type="EMBL" id="JAIWYP010000001">
    <property type="protein sequence ID" value="KAH3880516.1"/>
    <property type="molecule type" value="Genomic_DNA"/>
</dbReference>
<accession>A0A9D4RSZ9</accession>
<sequence>MDDFEGENIDPDQDKSTFTLRDEWDELEISSDTSISNRMEKPTRRNNENRRYRRKRRI</sequence>
<reference evidence="2" key="1">
    <citation type="journal article" date="2019" name="bioRxiv">
        <title>The Genome of the Zebra Mussel, Dreissena polymorpha: A Resource for Invasive Species Research.</title>
        <authorList>
            <person name="McCartney M.A."/>
            <person name="Auch B."/>
            <person name="Kono T."/>
            <person name="Mallez S."/>
            <person name="Zhang Y."/>
            <person name="Obille A."/>
            <person name="Becker A."/>
            <person name="Abrahante J.E."/>
            <person name="Garbe J."/>
            <person name="Badalamenti J.P."/>
            <person name="Herman A."/>
            <person name="Mangelson H."/>
            <person name="Liachko I."/>
            <person name="Sullivan S."/>
            <person name="Sone E.D."/>
            <person name="Koren S."/>
            <person name="Silverstein K.A.T."/>
            <person name="Beckman K.B."/>
            <person name="Gohl D.M."/>
        </authorList>
    </citation>
    <scope>NUCLEOTIDE SEQUENCE</scope>
    <source>
        <strain evidence="2">Duluth1</strain>
        <tissue evidence="2">Whole animal</tissue>
    </source>
</reference>
<gene>
    <name evidence="2" type="ORF">DPMN_004432</name>
</gene>
<evidence type="ECO:0000313" key="3">
    <source>
        <dbReference type="Proteomes" id="UP000828390"/>
    </source>
</evidence>
<feature type="compositionally biased region" description="Acidic residues" evidence="1">
    <location>
        <begin position="1"/>
        <end position="11"/>
    </location>
</feature>
<protein>
    <submittedName>
        <fullName evidence="2">Uncharacterized protein</fullName>
    </submittedName>
</protein>
<feature type="compositionally biased region" description="Basic and acidic residues" evidence="1">
    <location>
        <begin position="38"/>
        <end position="50"/>
    </location>
</feature>
<dbReference type="Proteomes" id="UP000828390">
    <property type="component" value="Unassembled WGS sequence"/>
</dbReference>
<keyword evidence="3" id="KW-1185">Reference proteome</keyword>